<dbReference type="AlphaFoldDB" id="A0AA36CMJ4"/>
<name>A0AA36CMJ4_9BILA</name>
<proteinExistence type="predicted"/>
<organism evidence="2 3">
    <name type="scientific">Mesorhabditis spiculigera</name>
    <dbReference type="NCBI Taxonomy" id="96644"/>
    <lineage>
        <taxon>Eukaryota</taxon>
        <taxon>Metazoa</taxon>
        <taxon>Ecdysozoa</taxon>
        <taxon>Nematoda</taxon>
        <taxon>Chromadorea</taxon>
        <taxon>Rhabditida</taxon>
        <taxon>Rhabditina</taxon>
        <taxon>Rhabditomorpha</taxon>
        <taxon>Rhabditoidea</taxon>
        <taxon>Rhabditidae</taxon>
        <taxon>Mesorhabditinae</taxon>
        <taxon>Mesorhabditis</taxon>
    </lineage>
</organism>
<reference evidence="2" key="1">
    <citation type="submission" date="2023-06" db="EMBL/GenBank/DDBJ databases">
        <authorList>
            <person name="Delattre M."/>
        </authorList>
    </citation>
    <scope>NUCLEOTIDE SEQUENCE</scope>
    <source>
        <strain evidence="2">AF72</strain>
    </source>
</reference>
<evidence type="ECO:0000313" key="3">
    <source>
        <dbReference type="Proteomes" id="UP001177023"/>
    </source>
</evidence>
<feature type="region of interest" description="Disordered" evidence="1">
    <location>
        <begin position="72"/>
        <end position="103"/>
    </location>
</feature>
<evidence type="ECO:0000313" key="2">
    <source>
        <dbReference type="EMBL" id="CAJ0570962.1"/>
    </source>
</evidence>
<accession>A0AA36CMJ4</accession>
<evidence type="ECO:0000256" key="1">
    <source>
        <dbReference type="SAM" id="MobiDB-lite"/>
    </source>
</evidence>
<feature type="non-terminal residue" evidence="2">
    <location>
        <position position="103"/>
    </location>
</feature>
<gene>
    <name evidence="2" type="ORF">MSPICULIGERA_LOCUS9391</name>
</gene>
<protein>
    <submittedName>
        <fullName evidence="2">Uncharacterized protein</fullName>
    </submittedName>
</protein>
<feature type="compositionally biased region" description="Basic and acidic residues" evidence="1">
    <location>
        <begin position="72"/>
        <end position="87"/>
    </location>
</feature>
<dbReference type="Proteomes" id="UP001177023">
    <property type="component" value="Unassembled WGS sequence"/>
</dbReference>
<dbReference type="EMBL" id="CATQJA010002517">
    <property type="protein sequence ID" value="CAJ0570962.1"/>
    <property type="molecule type" value="Genomic_DNA"/>
</dbReference>
<keyword evidence="3" id="KW-1185">Reference proteome</keyword>
<sequence>MDLDVHFDNTVEIEEDGRISVALPVQEERIDELGQNYALAARRLSSLFVKGQRDPALWAAVVENFHEQEMRGFIEDAPKQPKAEDRQTTAYPQVPARSHPSLA</sequence>
<comment type="caution">
    <text evidence="2">The sequence shown here is derived from an EMBL/GenBank/DDBJ whole genome shotgun (WGS) entry which is preliminary data.</text>
</comment>